<evidence type="ECO:0000313" key="2">
    <source>
        <dbReference type="EMBL" id="GGJ78533.1"/>
    </source>
</evidence>
<reference evidence="2" key="2">
    <citation type="submission" date="2020-09" db="EMBL/GenBank/DDBJ databases">
        <authorList>
            <person name="Sun Q."/>
            <person name="Ohkuma M."/>
        </authorList>
    </citation>
    <scope>NUCLEOTIDE SEQUENCE</scope>
    <source>
        <strain evidence="2">JCM 14371</strain>
    </source>
</reference>
<dbReference type="RefSeq" id="WP_188963427.1">
    <property type="nucleotide sequence ID" value="NZ_BMOE01000007.1"/>
</dbReference>
<proteinExistence type="predicted"/>
<keyword evidence="3" id="KW-1185">Reference proteome</keyword>
<sequence>MSDLGTLLVAGLGAAVAYGAGGFSGGIATKRNPVTRAVALAHVLSLVVFVGLAVETGEAWPRPTDLMWVALAGAAVLASGPITEA</sequence>
<dbReference type="EMBL" id="BMOE01000007">
    <property type="protein sequence ID" value="GGJ78533.1"/>
    <property type="molecule type" value="Genomic_DNA"/>
</dbReference>
<accession>A0A917PHP8</accession>
<dbReference type="AlphaFoldDB" id="A0A917PHP8"/>
<dbReference type="Proteomes" id="UP000635726">
    <property type="component" value="Unassembled WGS sequence"/>
</dbReference>
<keyword evidence="1" id="KW-0812">Transmembrane</keyword>
<comment type="caution">
    <text evidence="2">The sequence shown here is derived from an EMBL/GenBank/DDBJ whole genome shotgun (WGS) entry which is preliminary data.</text>
</comment>
<keyword evidence="1" id="KW-0472">Membrane</keyword>
<name>A0A917PHP8_9DEIO</name>
<feature type="transmembrane region" description="Helical" evidence="1">
    <location>
        <begin position="35"/>
        <end position="54"/>
    </location>
</feature>
<reference evidence="2" key="1">
    <citation type="journal article" date="2014" name="Int. J. Syst. Evol. Microbiol.">
        <title>Complete genome sequence of Corynebacterium casei LMG S-19264T (=DSM 44701T), isolated from a smear-ripened cheese.</title>
        <authorList>
            <consortium name="US DOE Joint Genome Institute (JGI-PGF)"/>
            <person name="Walter F."/>
            <person name="Albersmeier A."/>
            <person name="Kalinowski J."/>
            <person name="Ruckert C."/>
        </authorList>
    </citation>
    <scope>NUCLEOTIDE SEQUENCE</scope>
    <source>
        <strain evidence="2">JCM 14371</strain>
    </source>
</reference>
<organism evidence="2 3">
    <name type="scientific">Deinococcus aquiradiocola</name>
    <dbReference type="NCBI Taxonomy" id="393059"/>
    <lineage>
        <taxon>Bacteria</taxon>
        <taxon>Thermotogati</taxon>
        <taxon>Deinococcota</taxon>
        <taxon>Deinococci</taxon>
        <taxon>Deinococcales</taxon>
        <taxon>Deinococcaceae</taxon>
        <taxon>Deinococcus</taxon>
    </lineage>
</organism>
<protein>
    <submittedName>
        <fullName evidence="2">Uncharacterized protein</fullName>
    </submittedName>
</protein>
<evidence type="ECO:0000256" key="1">
    <source>
        <dbReference type="SAM" id="Phobius"/>
    </source>
</evidence>
<gene>
    <name evidence="2" type="ORF">GCM10008939_23010</name>
</gene>
<evidence type="ECO:0000313" key="3">
    <source>
        <dbReference type="Proteomes" id="UP000635726"/>
    </source>
</evidence>
<feature type="transmembrane region" description="Helical" evidence="1">
    <location>
        <begin position="66"/>
        <end position="83"/>
    </location>
</feature>
<keyword evidence="1" id="KW-1133">Transmembrane helix</keyword>